<dbReference type="PROSITE" id="PS50865">
    <property type="entry name" value="ZF_MYND_2"/>
    <property type="match status" value="1"/>
</dbReference>
<dbReference type="PANTHER" id="PTHR12197">
    <property type="entry name" value="HISTONE-LYSINE N-METHYLTRANSFERASE SMYD"/>
    <property type="match status" value="1"/>
</dbReference>
<organism evidence="7 8">
    <name type="scientific">Oculimacula yallundae</name>
    <dbReference type="NCBI Taxonomy" id="86028"/>
    <lineage>
        <taxon>Eukaryota</taxon>
        <taxon>Fungi</taxon>
        <taxon>Dikarya</taxon>
        <taxon>Ascomycota</taxon>
        <taxon>Pezizomycotina</taxon>
        <taxon>Leotiomycetes</taxon>
        <taxon>Helotiales</taxon>
        <taxon>Ploettnerulaceae</taxon>
        <taxon>Oculimacula</taxon>
    </lineage>
</organism>
<dbReference type="Pfam" id="PF01753">
    <property type="entry name" value="zf-MYND"/>
    <property type="match status" value="1"/>
</dbReference>
<keyword evidence="1" id="KW-0479">Metal-binding</keyword>
<evidence type="ECO:0000256" key="2">
    <source>
        <dbReference type="ARBA" id="ARBA00022771"/>
    </source>
</evidence>
<dbReference type="PANTHER" id="PTHR12197:SF251">
    <property type="entry name" value="EG:BACR7C10.4 PROTEIN"/>
    <property type="match status" value="1"/>
</dbReference>
<keyword evidence="3" id="KW-0862">Zinc</keyword>
<dbReference type="InterPro" id="IPR050869">
    <property type="entry name" value="H3K4_H4K5_MeTrfase"/>
</dbReference>
<dbReference type="InterPro" id="IPR002893">
    <property type="entry name" value="Znf_MYND"/>
</dbReference>
<feature type="domain" description="SET" evidence="5">
    <location>
        <begin position="34"/>
        <end position="301"/>
    </location>
</feature>
<evidence type="ECO:0000259" key="6">
    <source>
        <dbReference type="PROSITE" id="PS50865"/>
    </source>
</evidence>
<evidence type="ECO:0000313" key="8">
    <source>
        <dbReference type="Proteomes" id="UP001595075"/>
    </source>
</evidence>
<dbReference type="SUPFAM" id="SSF82199">
    <property type="entry name" value="SET domain"/>
    <property type="match status" value="1"/>
</dbReference>
<keyword evidence="8" id="KW-1185">Reference proteome</keyword>
<dbReference type="EMBL" id="JAZHXI010000001">
    <property type="protein sequence ID" value="KAL2075878.1"/>
    <property type="molecule type" value="Genomic_DNA"/>
</dbReference>
<protein>
    <recommendedName>
        <fullName evidence="9">Suppressor of anucleate metulae protein B</fullName>
    </recommendedName>
</protein>
<dbReference type="CDD" id="cd20071">
    <property type="entry name" value="SET_SMYD"/>
    <property type="match status" value="1"/>
</dbReference>
<dbReference type="SMART" id="SM00317">
    <property type="entry name" value="SET"/>
    <property type="match status" value="1"/>
</dbReference>
<evidence type="ECO:0000256" key="4">
    <source>
        <dbReference type="PROSITE-ProRule" id="PRU00134"/>
    </source>
</evidence>
<dbReference type="PROSITE" id="PS50280">
    <property type="entry name" value="SET"/>
    <property type="match status" value="1"/>
</dbReference>
<keyword evidence="2 4" id="KW-0863">Zinc-finger</keyword>
<evidence type="ECO:0000313" key="7">
    <source>
        <dbReference type="EMBL" id="KAL2075878.1"/>
    </source>
</evidence>
<sequence>MSNSADVISATSAAIALMDISNQYKIPSRVHCEHPLRLAESKIPGAGRGLFVLEDVKEGGLVFEVPNVLLSIVREDCLEDTCDFCFAHTSAYGPTDPRPDLSFTVCDSCKILSYCSTVCAEAAWVAYHKYECPNFAKIATTQPQPEGKIKLLCEEFRTIVRILSLQEAGQLSDEEWEEIMGLIPMPIVPGGCLSVEIFEMKSLISTHKITKLSMEDVDRILCIYFNNRCFIQLWTPCHRSPSNIHRFQNIDVPVGECLEPFYSMINHSCIPNCSWLSQGRTLQVRVERDVAAGEELTLCYTWSDTFEERQNKLRAWIGNCACALCINPPREPTGTLRAGVEKLITARGSAATPTLARSISLVFAIAEMEQAGMGDAVWPMPRLYSQLFRCRYGQYDAPNMLKIWLRLYFIVEPAQRPQQILANRNRHLAVLTFLLDMGDIDYVRLDPYPEEVVKLAPWLHYQLRALLLCHIRQCNGKDSYCCKYEEEKYEKDFGQLEIDAEAMVVQRERDYVPFFKSAESKWAFVKDMNELLAWADVPARSESQLLSIQST</sequence>
<dbReference type="Pfam" id="PF00856">
    <property type="entry name" value="SET"/>
    <property type="match status" value="1"/>
</dbReference>
<accession>A0ABR4D2L7</accession>
<dbReference type="Gene3D" id="2.170.270.10">
    <property type="entry name" value="SET domain"/>
    <property type="match status" value="1"/>
</dbReference>
<evidence type="ECO:0000259" key="5">
    <source>
        <dbReference type="PROSITE" id="PS50280"/>
    </source>
</evidence>
<evidence type="ECO:0000256" key="3">
    <source>
        <dbReference type="ARBA" id="ARBA00022833"/>
    </source>
</evidence>
<dbReference type="InterPro" id="IPR001214">
    <property type="entry name" value="SET_dom"/>
</dbReference>
<reference evidence="7 8" key="1">
    <citation type="journal article" date="2024" name="Commun. Biol.">
        <title>Comparative genomic analysis of thermophilic fungi reveals convergent evolutionary adaptations and gene losses.</title>
        <authorList>
            <person name="Steindorff A.S."/>
            <person name="Aguilar-Pontes M.V."/>
            <person name="Robinson A.J."/>
            <person name="Andreopoulos B."/>
            <person name="LaButti K."/>
            <person name="Kuo A."/>
            <person name="Mondo S."/>
            <person name="Riley R."/>
            <person name="Otillar R."/>
            <person name="Haridas S."/>
            <person name="Lipzen A."/>
            <person name="Grimwood J."/>
            <person name="Schmutz J."/>
            <person name="Clum A."/>
            <person name="Reid I.D."/>
            <person name="Moisan M.C."/>
            <person name="Butler G."/>
            <person name="Nguyen T.T.M."/>
            <person name="Dewar K."/>
            <person name="Conant G."/>
            <person name="Drula E."/>
            <person name="Henrissat B."/>
            <person name="Hansel C."/>
            <person name="Singer S."/>
            <person name="Hutchinson M.I."/>
            <person name="de Vries R.P."/>
            <person name="Natvig D.O."/>
            <person name="Powell A.J."/>
            <person name="Tsang A."/>
            <person name="Grigoriev I.V."/>
        </authorList>
    </citation>
    <scope>NUCLEOTIDE SEQUENCE [LARGE SCALE GENOMIC DNA]</scope>
    <source>
        <strain evidence="7 8">CBS 494.80</strain>
    </source>
</reference>
<gene>
    <name evidence="7" type="ORF">VTL71DRAFT_821</name>
</gene>
<evidence type="ECO:0000256" key="1">
    <source>
        <dbReference type="ARBA" id="ARBA00022723"/>
    </source>
</evidence>
<proteinExistence type="predicted"/>
<dbReference type="Gene3D" id="1.10.220.160">
    <property type="match status" value="1"/>
</dbReference>
<comment type="caution">
    <text evidence="7">The sequence shown here is derived from an EMBL/GenBank/DDBJ whole genome shotgun (WGS) entry which is preliminary data.</text>
</comment>
<name>A0ABR4D2L7_9HELO</name>
<dbReference type="Proteomes" id="UP001595075">
    <property type="component" value="Unassembled WGS sequence"/>
</dbReference>
<evidence type="ECO:0008006" key="9">
    <source>
        <dbReference type="Google" id="ProtNLM"/>
    </source>
</evidence>
<dbReference type="Gene3D" id="6.10.140.2220">
    <property type="match status" value="1"/>
</dbReference>
<dbReference type="InterPro" id="IPR046341">
    <property type="entry name" value="SET_dom_sf"/>
</dbReference>
<feature type="domain" description="MYND-type" evidence="6">
    <location>
        <begin position="82"/>
        <end position="132"/>
    </location>
</feature>